<proteinExistence type="predicted"/>
<gene>
    <name evidence="1" type="ORF">S01H1_01372</name>
</gene>
<protein>
    <submittedName>
        <fullName evidence="1">Uncharacterized protein</fullName>
    </submittedName>
</protein>
<comment type="caution">
    <text evidence="1">The sequence shown here is derived from an EMBL/GenBank/DDBJ whole genome shotgun (WGS) entry which is preliminary data.</text>
</comment>
<dbReference type="AlphaFoldDB" id="X0SUL2"/>
<sequence length="39" mass="4205">MTGQYHQLHVGKAALRAKDPVPIANAMSLKASIALKNIF</sequence>
<accession>X0SUL2</accession>
<reference evidence="1" key="1">
    <citation type="journal article" date="2014" name="Front. Microbiol.">
        <title>High frequency of phylogenetically diverse reductive dehalogenase-homologous genes in deep subseafloor sedimentary metagenomes.</title>
        <authorList>
            <person name="Kawai M."/>
            <person name="Futagami T."/>
            <person name="Toyoda A."/>
            <person name="Takaki Y."/>
            <person name="Nishi S."/>
            <person name="Hori S."/>
            <person name="Arai W."/>
            <person name="Tsubouchi T."/>
            <person name="Morono Y."/>
            <person name="Uchiyama I."/>
            <person name="Ito T."/>
            <person name="Fujiyama A."/>
            <person name="Inagaki F."/>
            <person name="Takami H."/>
        </authorList>
    </citation>
    <scope>NUCLEOTIDE SEQUENCE</scope>
    <source>
        <strain evidence="1">Expedition CK06-06</strain>
    </source>
</reference>
<feature type="non-terminal residue" evidence="1">
    <location>
        <position position="39"/>
    </location>
</feature>
<evidence type="ECO:0000313" key="1">
    <source>
        <dbReference type="EMBL" id="GAF79612.1"/>
    </source>
</evidence>
<organism evidence="1">
    <name type="scientific">marine sediment metagenome</name>
    <dbReference type="NCBI Taxonomy" id="412755"/>
    <lineage>
        <taxon>unclassified sequences</taxon>
        <taxon>metagenomes</taxon>
        <taxon>ecological metagenomes</taxon>
    </lineage>
</organism>
<dbReference type="EMBL" id="BARS01000586">
    <property type="protein sequence ID" value="GAF79612.1"/>
    <property type="molecule type" value="Genomic_DNA"/>
</dbReference>
<name>X0SUL2_9ZZZZ</name>